<dbReference type="Pfam" id="PF00126">
    <property type="entry name" value="HTH_1"/>
    <property type="match status" value="1"/>
</dbReference>
<keyword evidence="3" id="KW-0238">DNA-binding</keyword>
<dbReference type="SUPFAM" id="SSF53850">
    <property type="entry name" value="Periplasmic binding protein-like II"/>
    <property type="match status" value="1"/>
</dbReference>
<evidence type="ECO:0000256" key="4">
    <source>
        <dbReference type="ARBA" id="ARBA00023163"/>
    </source>
</evidence>
<dbReference type="PROSITE" id="PS50931">
    <property type="entry name" value="HTH_LYSR"/>
    <property type="match status" value="1"/>
</dbReference>
<evidence type="ECO:0000259" key="5">
    <source>
        <dbReference type="PROSITE" id="PS50931"/>
    </source>
</evidence>
<dbReference type="PANTHER" id="PTHR30427">
    <property type="entry name" value="TRANSCRIPTIONAL ACTIVATOR PROTEIN LYSR"/>
    <property type="match status" value="1"/>
</dbReference>
<evidence type="ECO:0000256" key="3">
    <source>
        <dbReference type="ARBA" id="ARBA00023125"/>
    </source>
</evidence>
<evidence type="ECO:0000256" key="1">
    <source>
        <dbReference type="ARBA" id="ARBA00009437"/>
    </source>
</evidence>
<dbReference type="Gene3D" id="1.10.10.10">
    <property type="entry name" value="Winged helix-like DNA-binding domain superfamily/Winged helix DNA-binding domain"/>
    <property type="match status" value="1"/>
</dbReference>
<comment type="caution">
    <text evidence="6">The sequence shown here is derived from an EMBL/GenBank/DDBJ whole genome shotgun (WGS) entry which is preliminary data.</text>
</comment>
<dbReference type="SUPFAM" id="SSF46785">
    <property type="entry name" value="Winged helix' DNA-binding domain"/>
    <property type="match status" value="1"/>
</dbReference>
<accession>A0ABU3EA04</accession>
<keyword evidence="4" id="KW-0804">Transcription</keyword>
<dbReference type="PRINTS" id="PR00039">
    <property type="entry name" value="HTHLYSR"/>
</dbReference>
<dbReference type="InterPro" id="IPR036390">
    <property type="entry name" value="WH_DNA-bd_sf"/>
</dbReference>
<evidence type="ECO:0000313" key="7">
    <source>
        <dbReference type="Proteomes" id="UP001251085"/>
    </source>
</evidence>
<dbReference type="Proteomes" id="UP001251085">
    <property type="component" value="Unassembled WGS sequence"/>
</dbReference>
<comment type="similarity">
    <text evidence="1">Belongs to the LysR transcriptional regulatory family.</text>
</comment>
<evidence type="ECO:0000313" key="6">
    <source>
        <dbReference type="EMBL" id="MDT1060970.1"/>
    </source>
</evidence>
<protein>
    <submittedName>
        <fullName evidence="6">LysR substrate-binding domain-containing protein</fullName>
    </submittedName>
</protein>
<proteinExistence type="inferred from homology"/>
<name>A0ABU3EA04_9RHOB</name>
<keyword evidence="7" id="KW-1185">Reference proteome</keyword>
<dbReference type="EMBL" id="JAVRQI010000002">
    <property type="protein sequence ID" value="MDT1060970.1"/>
    <property type="molecule type" value="Genomic_DNA"/>
</dbReference>
<dbReference type="RefSeq" id="WP_311758076.1">
    <property type="nucleotide sequence ID" value="NZ_JAVRQI010000002.1"/>
</dbReference>
<dbReference type="InterPro" id="IPR000847">
    <property type="entry name" value="LysR_HTH_N"/>
</dbReference>
<dbReference type="InterPro" id="IPR005119">
    <property type="entry name" value="LysR_subst-bd"/>
</dbReference>
<feature type="domain" description="HTH lysR-type" evidence="5">
    <location>
        <begin position="1"/>
        <end position="60"/>
    </location>
</feature>
<gene>
    <name evidence="6" type="ORF">RM190_03805</name>
</gene>
<keyword evidence="2" id="KW-0805">Transcription regulation</keyword>
<organism evidence="6 7">
    <name type="scientific">Paracoccus broussonetiae</name>
    <dbReference type="NCBI Taxonomy" id="3075834"/>
    <lineage>
        <taxon>Bacteria</taxon>
        <taxon>Pseudomonadati</taxon>
        <taxon>Pseudomonadota</taxon>
        <taxon>Alphaproteobacteria</taxon>
        <taxon>Rhodobacterales</taxon>
        <taxon>Paracoccaceae</taxon>
        <taxon>Paracoccus</taxon>
    </lineage>
</organism>
<dbReference type="InterPro" id="IPR036388">
    <property type="entry name" value="WH-like_DNA-bd_sf"/>
</dbReference>
<reference evidence="7" key="1">
    <citation type="submission" date="2023-07" db="EMBL/GenBank/DDBJ databases">
        <title>Characterization of two Paracoccaceae strains isolated from Phycosphere and proposal of Xinfangfangia lacusdiani sp. nov.</title>
        <authorList>
            <person name="Deng Y."/>
            <person name="Zhang Y.Q."/>
        </authorList>
    </citation>
    <scope>NUCLEOTIDE SEQUENCE [LARGE SCALE GENOMIC DNA]</scope>
    <source>
        <strain evidence="7">CPCC 101403</strain>
    </source>
</reference>
<dbReference type="PANTHER" id="PTHR30427:SF1">
    <property type="entry name" value="TRANSCRIPTIONAL ACTIVATOR PROTEIN LYSR"/>
    <property type="match status" value="1"/>
</dbReference>
<evidence type="ECO:0000256" key="2">
    <source>
        <dbReference type="ARBA" id="ARBA00023015"/>
    </source>
</evidence>
<sequence>MRINHRQIEAFRSVILAGSVTSASRLMGVSQPAVSRLIHDLQGNIGMTLFEKRGSGLEPTAAAIAFYTEVERSFVGLDRIKQSAQKIRDSRSGSLRIAALPALINGYLPRFAGDYLATRPHLYLSLMGVISPMVVDMVLNNQCDLGFTESPMSSAGLTSIRLPPVPRVVVVPSGHRLAAQDSIRIRDLDGEDFISLSGSATGRAAIDLSLDVHQVKVNIRADTPLSEIACGFVSSGLGVAICDPFTAAAFAHRGIEARPLTPRLDFVFDAIFPPSRAPLPVALDFVQSLSERIRQEYPDAGPTDGAQAGTT</sequence>
<dbReference type="Pfam" id="PF03466">
    <property type="entry name" value="LysR_substrate"/>
    <property type="match status" value="1"/>
</dbReference>
<dbReference type="Gene3D" id="3.40.190.290">
    <property type="match status" value="1"/>
</dbReference>